<dbReference type="Pfam" id="PF13499">
    <property type="entry name" value="EF-hand_7"/>
    <property type="match status" value="1"/>
</dbReference>
<evidence type="ECO:0000256" key="2">
    <source>
        <dbReference type="ARBA" id="ARBA00022707"/>
    </source>
</evidence>
<dbReference type="Gene3D" id="1.10.238.10">
    <property type="entry name" value="EF-hand"/>
    <property type="match status" value="1"/>
</dbReference>
<dbReference type="PROSITE" id="PS50222">
    <property type="entry name" value="EF_HAND_2"/>
    <property type="match status" value="2"/>
</dbReference>
<keyword evidence="5" id="KW-0106">Calcium</keyword>
<dbReference type="InterPro" id="IPR018247">
    <property type="entry name" value="EF_Hand_1_Ca_BS"/>
</dbReference>
<evidence type="ECO:0000256" key="6">
    <source>
        <dbReference type="ARBA" id="ARBA00023288"/>
    </source>
</evidence>
<comment type="similarity">
    <text evidence="1">Belongs to the recoverin family.</text>
</comment>
<evidence type="ECO:0000256" key="4">
    <source>
        <dbReference type="ARBA" id="ARBA00022737"/>
    </source>
</evidence>
<evidence type="ECO:0000313" key="10">
    <source>
        <dbReference type="Proteomes" id="UP000663836"/>
    </source>
</evidence>
<evidence type="ECO:0000313" key="8">
    <source>
        <dbReference type="EMBL" id="CAF0821468.1"/>
    </source>
</evidence>
<feature type="domain" description="EF-hand" evidence="7">
    <location>
        <begin position="64"/>
        <end position="99"/>
    </location>
</feature>
<dbReference type="AlphaFoldDB" id="A0A819JSK3"/>
<dbReference type="Proteomes" id="UP000663836">
    <property type="component" value="Unassembled WGS sequence"/>
</dbReference>
<proteinExistence type="inferred from homology"/>
<dbReference type="PROSITE" id="PS00018">
    <property type="entry name" value="EF_HAND_1"/>
    <property type="match status" value="2"/>
</dbReference>
<dbReference type="Proteomes" id="UP000663864">
    <property type="component" value="Unassembled WGS sequence"/>
</dbReference>
<feature type="domain" description="EF-hand" evidence="7">
    <location>
        <begin position="28"/>
        <end position="63"/>
    </location>
</feature>
<dbReference type="EMBL" id="CAJNOT010000074">
    <property type="protein sequence ID" value="CAF0821468.1"/>
    <property type="molecule type" value="Genomic_DNA"/>
</dbReference>
<dbReference type="InterPro" id="IPR011992">
    <property type="entry name" value="EF-hand-dom_pair"/>
</dbReference>
<dbReference type="SMART" id="SM00054">
    <property type="entry name" value="EFh"/>
    <property type="match status" value="2"/>
</dbReference>
<keyword evidence="3" id="KW-0479">Metal-binding</keyword>
<keyword evidence="4" id="KW-0677">Repeat</keyword>
<dbReference type="CDD" id="cd00051">
    <property type="entry name" value="EFh"/>
    <property type="match status" value="1"/>
</dbReference>
<evidence type="ECO:0000256" key="1">
    <source>
        <dbReference type="ARBA" id="ARBA00006049"/>
    </source>
</evidence>
<comment type="caution">
    <text evidence="9">The sequence shown here is derived from an EMBL/GenBank/DDBJ whole genome shotgun (WGS) entry which is preliminary data.</text>
</comment>
<dbReference type="InterPro" id="IPR028846">
    <property type="entry name" value="Recoverin"/>
</dbReference>
<evidence type="ECO:0000313" key="9">
    <source>
        <dbReference type="EMBL" id="CAF3937889.1"/>
    </source>
</evidence>
<sequence>IAELATSAQCSEEHIQDLAKENSKSNENFDLIIERLFHILDKNHDGSINLKEFILFFILLEGGNADKMLEISFTLLDQSNDGYITYNELVNFMEMLVTISLSYFTL</sequence>
<dbReference type="GO" id="GO:0005509">
    <property type="term" value="F:calcium ion binding"/>
    <property type="evidence" value="ECO:0007669"/>
    <property type="project" value="InterPro"/>
</dbReference>
<dbReference type="PANTHER" id="PTHR23055">
    <property type="entry name" value="CALCIUM BINDING PROTEINS"/>
    <property type="match status" value="1"/>
</dbReference>
<dbReference type="EMBL" id="CAJOBD010003260">
    <property type="protein sequence ID" value="CAF3937889.1"/>
    <property type="molecule type" value="Genomic_DNA"/>
</dbReference>
<evidence type="ECO:0000256" key="3">
    <source>
        <dbReference type="ARBA" id="ARBA00022723"/>
    </source>
</evidence>
<keyword evidence="6" id="KW-0449">Lipoprotein</keyword>
<organism evidence="9 10">
    <name type="scientific">Rotaria sordida</name>
    <dbReference type="NCBI Taxonomy" id="392033"/>
    <lineage>
        <taxon>Eukaryota</taxon>
        <taxon>Metazoa</taxon>
        <taxon>Spiralia</taxon>
        <taxon>Gnathifera</taxon>
        <taxon>Rotifera</taxon>
        <taxon>Eurotatoria</taxon>
        <taxon>Bdelloidea</taxon>
        <taxon>Philodinida</taxon>
        <taxon>Philodinidae</taxon>
        <taxon>Rotaria</taxon>
    </lineage>
</organism>
<evidence type="ECO:0000256" key="5">
    <source>
        <dbReference type="ARBA" id="ARBA00022837"/>
    </source>
</evidence>
<protein>
    <recommendedName>
        <fullName evidence="7">EF-hand domain-containing protein</fullName>
    </recommendedName>
</protein>
<reference evidence="9" key="1">
    <citation type="submission" date="2021-02" db="EMBL/GenBank/DDBJ databases">
        <authorList>
            <person name="Nowell W R."/>
        </authorList>
    </citation>
    <scope>NUCLEOTIDE SEQUENCE</scope>
</reference>
<feature type="non-terminal residue" evidence="9">
    <location>
        <position position="1"/>
    </location>
</feature>
<dbReference type="PANTHER" id="PTHR23055:SF178">
    <property type="entry name" value="NEUROCALCIN HOMOLOG"/>
    <property type="match status" value="1"/>
</dbReference>
<evidence type="ECO:0000259" key="7">
    <source>
        <dbReference type="PROSITE" id="PS50222"/>
    </source>
</evidence>
<keyword evidence="2" id="KW-0519">Myristate</keyword>
<dbReference type="SUPFAM" id="SSF47473">
    <property type="entry name" value="EF-hand"/>
    <property type="match status" value="1"/>
</dbReference>
<dbReference type="InterPro" id="IPR002048">
    <property type="entry name" value="EF_hand_dom"/>
</dbReference>
<name>A0A819JSK3_9BILA</name>
<gene>
    <name evidence="9" type="ORF">JBS370_LOCUS22826</name>
    <name evidence="8" type="ORF">ZHD862_LOCUS3405</name>
</gene>
<accession>A0A819JSK3</accession>